<proteinExistence type="predicted"/>
<organism evidence="1 2">
    <name type="scientific">Flemingia macrophylla</name>
    <dbReference type="NCBI Taxonomy" id="520843"/>
    <lineage>
        <taxon>Eukaryota</taxon>
        <taxon>Viridiplantae</taxon>
        <taxon>Streptophyta</taxon>
        <taxon>Embryophyta</taxon>
        <taxon>Tracheophyta</taxon>
        <taxon>Spermatophyta</taxon>
        <taxon>Magnoliopsida</taxon>
        <taxon>eudicotyledons</taxon>
        <taxon>Gunneridae</taxon>
        <taxon>Pentapetalae</taxon>
        <taxon>rosids</taxon>
        <taxon>fabids</taxon>
        <taxon>Fabales</taxon>
        <taxon>Fabaceae</taxon>
        <taxon>Papilionoideae</taxon>
        <taxon>50 kb inversion clade</taxon>
        <taxon>NPAAA clade</taxon>
        <taxon>indigoferoid/millettioid clade</taxon>
        <taxon>Phaseoleae</taxon>
        <taxon>Flemingia</taxon>
    </lineage>
</organism>
<sequence>MLDPLPQSLNYASETEKAFLKKTKVFLCSNKGGKGRRHGERWKSLLEVSWAWIQDSQGCH</sequence>
<comment type="caution">
    <text evidence="1">The sequence shown here is derived from an EMBL/GenBank/DDBJ whole genome shotgun (WGS) entry which is preliminary data.</text>
</comment>
<accession>A0ABD1MN34</accession>
<dbReference type="Proteomes" id="UP001603857">
    <property type="component" value="Unassembled WGS sequence"/>
</dbReference>
<reference evidence="1 2" key="1">
    <citation type="submission" date="2024-08" db="EMBL/GenBank/DDBJ databases">
        <title>Insights into the chromosomal genome structure of Flemingia macrophylla.</title>
        <authorList>
            <person name="Ding Y."/>
            <person name="Zhao Y."/>
            <person name="Bi W."/>
            <person name="Wu M."/>
            <person name="Zhao G."/>
            <person name="Gong Y."/>
            <person name="Li W."/>
            <person name="Zhang P."/>
        </authorList>
    </citation>
    <scope>NUCLEOTIDE SEQUENCE [LARGE SCALE GENOMIC DNA]</scope>
    <source>
        <strain evidence="1">DYQJB</strain>
        <tissue evidence="1">Leaf</tissue>
    </source>
</reference>
<gene>
    <name evidence="1" type="ORF">Fmac_010931</name>
</gene>
<dbReference type="EMBL" id="JBGMDY010000004">
    <property type="protein sequence ID" value="KAL2336485.1"/>
    <property type="molecule type" value="Genomic_DNA"/>
</dbReference>
<keyword evidence="2" id="KW-1185">Reference proteome</keyword>
<evidence type="ECO:0000313" key="2">
    <source>
        <dbReference type="Proteomes" id="UP001603857"/>
    </source>
</evidence>
<dbReference type="AlphaFoldDB" id="A0ABD1MN34"/>
<name>A0ABD1MN34_9FABA</name>
<protein>
    <submittedName>
        <fullName evidence="1">Uncharacterized protein</fullName>
    </submittedName>
</protein>
<evidence type="ECO:0000313" key="1">
    <source>
        <dbReference type="EMBL" id="KAL2336485.1"/>
    </source>
</evidence>